<evidence type="ECO:0000313" key="2">
    <source>
        <dbReference type="EMBL" id="CAF0766736.1"/>
    </source>
</evidence>
<evidence type="ECO:0000313" key="3">
    <source>
        <dbReference type="Proteomes" id="UP000663879"/>
    </source>
</evidence>
<feature type="compositionally biased region" description="Acidic residues" evidence="1">
    <location>
        <begin position="625"/>
        <end position="662"/>
    </location>
</feature>
<feature type="region of interest" description="Disordered" evidence="1">
    <location>
        <begin position="548"/>
        <end position="571"/>
    </location>
</feature>
<evidence type="ECO:0000256" key="1">
    <source>
        <dbReference type="SAM" id="MobiDB-lite"/>
    </source>
</evidence>
<feature type="compositionally biased region" description="Polar residues" evidence="1">
    <location>
        <begin position="441"/>
        <end position="454"/>
    </location>
</feature>
<dbReference type="Proteomes" id="UP000663879">
    <property type="component" value="Unassembled WGS sequence"/>
</dbReference>
<feature type="region of interest" description="Disordered" evidence="1">
    <location>
        <begin position="624"/>
        <end position="692"/>
    </location>
</feature>
<feature type="compositionally biased region" description="Low complexity" evidence="1">
    <location>
        <begin position="680"/>
        <end position="690"/>
    </location>
</feature>
<dbReference type="AlphaFoldDB" id="A0A813QFC5"/>
<reference evidence="2" key="1">
    <citation type="submission" date="2021-02" db="EMBL/GenBank/DDBJ databases">
        <authorList>
            <person name="Nowell W R."/>
        </authorList>
    </citation>
    <scope>NUCLEOTIDE SEQUENCE</scope>
    <source>
        <strain evidence="2">Ploen Becks lab</strain>
    </source>
</reference>
<comment type="caution">
    <text evidence="2">The sequence shown here is derived from an EMBL/GenBank/DDBJ whole genome shotgun (WGS) entry which is preliminary data.</text>
</comment>
<keyword evidence="3" id="KW-1185">Reference proteome</keyword>
<sequence length="830" mass="96225">MEENLLFNEDIKSRYTNRLYRTCYDMKNEQKLGDIKMATCLNLRPRNNFQILENLMVKKRPNNNNQLVELIDIHKKRPQYSSDYKKLLVLKQKIENSFRTKNKNKSLDKSTLIDLNKSSSSSVINSSVINVKSASNKEAKDSEKISKHLLVGSSSSSSNINNNGTGLIKYLGIRKKQQKIIEQLENLKEKDLRRNLSKQVNATRVKNKFNFESFEDECLDSNEVSINSYQQTTTNTRSHYDLDCLKSICDTNKVYLKNLYKNFDIPILYCDSETQFNKTKTDLIDESEECDLVEVVLEDTNKKPPFLKMNPIQFNYKNVRQPRSLLNQHSSKIKKPHWVNIATVGKLNDIKKPYQNTSPNRKITSHLIAQKPEPSLIFVSTFSSFSSLSEYLKIKKPLESNESTTEQQQQQIGGRKTSRKSLNKIHSEEIYSECSRIKSKSTVSSPLPNYSQSIPDEFGGGGDDDTRRKSSFSDLTSTQCKLPDLISSPKVYVLNKNSQTQTAQQQKTKQSFITQTQVYKKLSELQRQNTFEYLKFVSVKNLKENNHENNYISNNNKKIKNNNKKNLDNGKFEAPKISKKILLRENSAIHEKQRELNGKKENKIISYDTKDDDYDYFRATSLSFNDDDDEMDELKIQDDDDGDYDNDDDEEEEEEDDDENQEPDFVITQNSKADQISESNATTTNTNADNIDLDEDLEPKLGKSQSLCTHILTSSSQLRDFFQYSSTTTTTNSTKSLNLILKNNLQFKEALDFMYNQKQVRKLHQKVLEKLEKQRSSTDIRLINFISSNLYTTRSNFDCYKFYERSKTSSLLQSLRHKLYDQITMINHKI</sequence>
<feature type="region of interest" description="Disordered" evidence="1">
    <location>
        <begin position="441"/>
        <end position="475"/>
    </location>
</feature>
<gene>
    <name evidence="2" type="ORF">OXX778_LOCUS4732</name>
</gene>
<proteinExistence type="predicted"/>
<dbReference type="EMBL" id="CAJNOC010000481">
    <property type="protein sequence ID" value="CAF0766736.1"/>
    <property type="molecule type" value="Genomic_DNA"/>
</dbReference>
<name>A0A813QFC5_9BILA</name>
<protein>
    <submittedName>
        <fullName evidence="2">Uncharacterized protein</fullName>
    </submittedName>
</protein>
<feature type="compositionally biased region" description="Polar residues" evidence="1">
    <location>
        <begin position="667"/>
        <end position="679"/>
    </location>
</feature>
<dbReference type="OrthoDB" id="10573975at2759"/>
<organism evidence="2 3">
    <name type="scientific">Brachionus calyciflorus</name>
    <dbReference type="NCBI Taxonomy" id="104777"/>
    <lineage>
        <taxon>Eukaryota</taxon>
        <taxon>Metazoa</taxon>
        <taxon>Spiralia</taxon>
        <taxon>Gnathifera</taxon>
        <taxon>Rotifera</taxon>
        <taxon>Eurotatoria</taxon>
        <taxon>Monogononta</taxon>
        <taxon>Pseudotrocha</taxon>
        <taxon>Ploima</taxon>
        <taxon>Brachionidae</taxon>
        <taxon>Brachionus</taxon>
    </lineage>
</organism>
<accession>A0A813QFC5</accession>
<feature type="region of interest" description="Disordered" evidence="1">
    <location>
        <begin position="399"/>
        <end position="424"/>
    </location>
</feature>